<proteinExistence type="predicted"/>
<comment type="caution">
    <text evidence="1">The sequence shown here is derived from an EMBL/GenBank/DDBJ whole genome shotgun (WGS) entry which is preliminary data.</text>
</comment>
<reference evidence="1" key="1">
    <citation type="submission" date="2022-10" db="EMBL/GenBank/DDBJ databases">
        <title>Culturing micro-colonial fungi from biological soil crusts in the Mojave desert and describing Neophaeococcomyces mojavensis, and introducing the new genera and species Taxawa tesnikishii.</title>
        <authorList>
            <person name="Kurbessoian T."/>
            <person name="Stajich J.E."/>
        </authorList>
    </citation>
    <scope>NUCLEOTIDE SEQUENCE</scope>
    <source>
        <strain evidence="1">JES_112</strain>
    </source>
</reference>
<accession>A0ACC2ZNT1</accession>
<evidence type="ECO:0000313" key="2">
    <source>
        <dbReference type="Proteomes" id="UP001172386"/>
    </source>
</evidence>
<gene>
    <name evidence="1" type="ORF">H2198_010894</name>
</gene>
<dbReference type="Proteomes" id="UP001172386">
    <property type="component" value="Unassembled WGS sequence"/>
</dbReference>
<dbReference type="EMBL" id="JAPDRQ010000443">
    <property type="protein sequence ID" value="KAJ9649195.1"/>
    <property type="molecule type" value="Genomic_DNA"/>
</dbReference>
<keyword evidence="2" id="KW-1185">Reference proteome</keyword>
<organism evidence="1 2">
    <name type="scientific">Neophaeococcomyces mojaviensis</name>
    <dbReference type="NCBI Taxonomy" id="3383035"/>
    <lineage>
        <taxon>Eukaryota</taxon>
        <taxon>Fungi</taxon>
        <taxon>Dikarya</taxon>
        <taxon>Ascomycota</taxon>
        <taxon>Pezizomycotina</taxon>
        <taxon>Eurotiomycetes</taxon>
        <taxon>Chaetothyriomycetidae</taxon>
        <taxon>Chaetothyriales</taxon>
        <taxon>Chaetothyriales incertae sedis</taxon>
        <taxon>Neophaeococcomyces</taxon>
    </lineage>
</organism>
<name>A0ACC2ZNT1_9EURO</name>
<protein>
    <submittedName>
        <fullName evidence="1">Uncharacterized protein</fullName>
    </submittedName>
</protein>
<sequence length="338" mass="38020">MEANKHNAHARPPDNLRILFKQWQKCSIDDLALKGDILDTAALDGHESVREVSVRSDLSPEIEAAFQRFTLSDSTSSSSISLRLFEVKSLPGLYIYPSLFPPGVQVELLDKLLHRDLSNPDHKTNLHLHYDLSDLTSSFFETDPWTVLRPKDITVHKPITMQQVLDKKLRWVTLGGQYDWTAKIYPNEIPPQFPGDVADLLHAAFPDVDPQAAILNVYSPGDTLSLHRDVSEECDRGLISVSIGCDALFLVANADGTEVATIRLQSGDAILMSGQSRYAWHAVPKVLAATCPDSLKDWPVRSHDPAYSHWKGWLSEKRINLNVRQMRTQPYEYELNTA</sequence>
<evidence type="ECO:0000313" key="1">
    <source>
        <dbReference type="EMBL" id="KAJ9649195.1"/>
    </source>
</evidence>